<proteinExistence type="predicted"/>
<evidence type="ECO:0000313" key="1">
    <source>
        <dbReference type="EMBL" id="SFF96223.1"/>
    </source>
</evidence>
<sequence>MNWLNKLFHGKKCVLCHRHTSGMRKYMDDHGQLIYVCPTCSGYAERRAFRKLK</sequence>
<dbReference type="Proteomes" id="UP000198752">
    <property type="component" value="Unassembled WGS sequence"/>
</dbReference>
<dbReference type="AlphaFoldDB" id="A0A1I2MXR5"/>
<name>A0A1I2MXR5_9BACL</name>
<keyword evidence="2" id="KW-1185">Reference proteome</keyword>
<evidence type="ECO:0000313" key="2">
    <source>
        <dbReference type="Proteomes" id="UP000198752"/>
    </source>
</evidence>
<reference evidence="2" key="1">
    <citation type="submission" date="2016-10" db="EMBL/GenBank/DDBJ databases">
        <authorList>
            <person name="Varghese N."/>
            <person name="Submissions S."/>
        </authorList>
    </citation>
    <scope>NUCLEOTIDE SEQUENCE [LARGE SCALE GENOMIC DNA]</scope>
    <source>
        <strain evidence="2">ATCC 700379</strain>
    </source>
</reference>
<protein>
    <submittedName>
        <fullName evidence="1">Uncharacterized protein</fullName>
    </submittedName>
</protein>
<dbReference type="EMBL" id="FOOY01000003">
    <property type="protein sequence ID" value="SFF96223.1"/>
    <property type="molecule type" value="Genomic_DNA"/>
</dbReference>
<accession>A0A1I2MXR5</accession>
<dbReference type="STRING" id="269670.SAMN02982927_00157"/>
<gene>
    <name evidence="1" type="ORF">SAMN02982927_00157</name>
</gene>
<organism evidence="1 2">
    <name type="scientific">Sporolactobacillus nakayamae</name>
    <dbReference type="NCBI Taxonomy" id="269670"/>
    <lineage>
        <taxon>Bacteria</taxon>
        <taxon>Bacillati</taxon>
        <taxon>Bacillota</taxon>
        <taxon>Bacilli</taxon>
        <taxon>Bacillales</taxon>
        <taxon>Sporolactobacillaceae</taxon>
        <taxon>Sporolactobacillus</taxon>
    </lineage>
</organism>